<dbReference type="InterPro" id="IPR036584">
    <property type="entry name" value="FliS_sf"/>
</dbReference>
<dbReference type="PIRSF" id="PIRSF039090">
    <property type="entry name" value="Flis"/>
    <property type="match status" value="1"/>
</dbReference>
<evidence type="ECO:0000256" key="1">
    <source>
        <dbReference type="ARBA" id="ARBA00004514"/>
    </source>
</evidence>
<evidence type="ECO:0000256" key="5">
    <source>
        <dbReference type="ARBA" id="ARBA00023186"/>
    </source>
</evidence>
<dbReference type="PANTHER" id="PTHR34773:SF1">
    <property type="entry name" value="FLAGELLAR SECRETION CHAPERONE FLIS"/>
    <property type="match status" value="1"/>
</dbReference>
<evidence type="ECO:0000256" key="4">
    <source>
        <dbReference type="ARBA" id="ARBA00022795"/>
    </source>
</evidence>
<name>A0A848CYS0_ANEAE</name>
<reference evidence="6 7" key="1">
    <citation type="submission" date="2020-04" db="EMBL/GenBank/DDBJ databases">
        <authorList>
            <person name="Hitch T.C.A."/>
            <person name="Wylensek D."/>
            <person name="Clavel T."/>
        </authorList>
    </citation>
    <scope>NUCLEOTIDE SEQUENCE [LARGE SCALE GENOMIC DNA]</scope>
    <source>
        <strain evidence="6 7">WB01_D5_05</strain>
    </source>
</reference>
<dbReference type="Gene3D" id="1.20.120.340">
    <property type="entry name" value="Flagellar protein FliS"/>
    <property type="match status" value="1"/>
</dbReference>
<dbReference type="AlphaFoldDB" id="A0A848CYS0"/>
<keyword evidence="4" id="KW-1005">Bacterial flagellum biogenesis</keyword>
<accession>A0A848CYS0</accession>
<dbReference type="PANTHER" id="PTHR34773">
    <property type="entry name" value="FLAGELLAR SECRETION CHAPERONE FLIS"/>
    <property type="match status" value="1"/>
</dbReference>
<keyword evidence="6" id="KW-0966">Cell projection</keyword>
<keyword evidence="3" id="KW-0963">Cytoplasm</keyword>
<comment type="subcellular location">
    <subcellularLocation>
        <location evidence="1">Cytoplasm</location>
        <location evidence="1">Cytosol</location>
    </subcellularLocation>
</comment>
<dbReference type="EMBL" id="JABAGO010000048">
    <property type="protein sequence ID" value="NMF00566.1"/>
    <property type="molecule type" value="Genomic_DNA"/>
</dbReference>
<dbReference type="Proteomes" id="UP000561326">
    <property type="component" value="Unassembled WGS sequence"/>
</dbReference>
<dbReference type="GO" id="GO:0005829">
    <property type="term" value="C:cytosol"/>
    <property type="evidence" value="ECO:0007669"/>
    <property type="project" value="UniProtKB-SubCell"/>
</dbReference>
<evidence type="ECO:0000256" key="2">
    <source>
        <dbReference type="ARBA" id="ARBA00008787"/>
    </source>
</evidence>
<evidence type="ECO:0000256" key="3">
    <source>
        <dbReference type="ARBA" id="ARBA00022490"/>
    </source>
</evidence>
<proteinExistence type="inferred from homology"/>
<dbReference type="CDD" id="cd16098">
    <property type="entry name" value="FliS"/>
    <property type="match status" value="1"/>
</dbReference>
<dbReference type="Pfam" id="PF02561">
    <property type="entry name" value="FliS"/>
    <property type="match status" value="1"/>
</dbReference>
<keyword evidence="6" id="KW-0969">Cilium</keyword>
<evidence type="ECO:0000313" key="7">
    <source>
        <dbReference type="Proteomes" id="UP000561326"/>
    </source>
</evidence>
<dbReference type="InterPro" id="IPR003713">
    <property type="entry name" value="FliS"/>
</dbReference>
<dbReference type="SUPFAM" id="SSF101116">
    <property type="entry name" value="Flagellar export chaperone FliS"/>
    <property type="match status" value="1"/>
</dbReference>
<sequence>MTSLAAQQYRQNSVLTATPGELTLQLYNGLVKFIKLAIVHMEKGEIQATNDNLIKSQDILQELLCTLNTNYPIAKDMAALYEYMMERLIQANVKKDLSILEEVLEYAEQFRATWMQALKAMK</sequence>
<protein>
    <submittedName>
        <fullName evidence="6">Flagellar export chaperone FliS</fullName>
    </submittedName>
</protein>
<dbReference type="GO" id="GO:0044780">
    <property type="term" value="P:bacterial-type flagellum assembly"/>
    <property type="evidence" value="ECO:0007669"/>
    <property type="project" value="InterPro"/>
</dbReference>
<dbReference type="GeneID" id="92838742"/>
<gene>
    <name evidence="6" type="primary">fliS</name>
    <name evidence="6" type="ORF">HF838_20285</name>
</gene>
<comment type="similarity">
    <text evidence="2">Belongs to the FliS family.</text>
</comment>
<keyword evidence="6" id="KW-0282">Flagellum</keyword>
<evidence type="ECO:0000313" key="6">
    <source>
        <dbReference type="EMBL" id="NMF00566.1"/>
    </source>
</evidence>
<dbReference type="NCBIfam" id="TIGR00208">
    <property type="entry name" value="fliS"/>
    <property type="match status" value="1"/>
</dbReference>
<dbReference type="OrthoDB" id="1524959at2"/>
<dbReference type="GO" id="GO:0071973">
    <property type="term" value="P:bacterial-type flagellum-dependent cell motility"/>
    <property type="evidence" value="ECO:0007669"/>
    <property type="project" value="TreeGrafter"/>
</dbReference>
<keyword evidence="5" id="KW-0143">Chaperone</keyword>
<organism evidence="6 7">
    <name type="scientific">Aneurinibacillus aneurinilyticus</name>
    <name type="common">Bacillus aneurinolyticus</name>
    <dbReference type="NCBI Taxonomy" id="1391"/>
    <lineage>
        <taxon>Bacteria</taxon>
        <taxon>Bacillati</taxon>
        <taxon>Bacillota</taxon>
        <taxon>Bacilli</taxon>
        <taxon>Bacillales</taxon>
        <taxon>Paenibacillaceae</taxon>
        <taxon>Aneurinibacillus group</taxon>
        <taxon>Aneurinibacillus</taxon>
    </lineage>
</organism>
<comment type="caution">
    <text evidence="6">The sequence shown here is derived from an EMBL/GenBank/DDBJ whole genome shotgun (WGS) entry which is preliminary data.</text>
</comment>
<dbReference type="RefSeq" id="WP_021620966.1">
    <property type="nucleotide sequence ID" value="NZ_CABKST010000110.1"/>
</dbReference>